<name>A0A1H6B0Y8_9ACTN</name>
<sequence>MDVQSLPLIDHHCHGLVREDLDRAGFEGRLTEGDGGGPLGGTLFDSHIGLAVRRWCAPVLGLPAHAPPDDYLERRADLGADEVNRRLLRAAGLEALCVDTGVSGPLLSPAELGEAANARAHEVVRLEQVAEQVAAAGGTAVGFADAFRARLDERARDAVGFKSIAAYRTGLALPGDRPDEAEVTAAAGRLLGSAGPPRVADETLHAFLVWCAAEYGRPIQFHVGYGDNDLRLDRADPLLLTDLLRALASTGAPVMLLHNYPFHREAGYLAQVFPNVFVDVSLAVHSVGRRAGAVICEALELVPFGKFLYASDAYLLPELYHLSAVLFRCALGGLLDDGVADGSWTADDAARIARLITTENARRVYRLPAPADS</sequence>
<feature type="domain" description="Amidohydrolase-related" evidence="1">
    <location>
        <begin position="87"/>
        <end position="367"/>
    </location>
</feature>
<dbReference type="SUPFAM" id="SSF51556">
    <property type="entry name" value="Metallo-dependent hydrolases"/>
    <property type="match status" value="1"/>
</dbReference>
<dbReference type="GO" id="GO:0016787">
    <property type="term" value="F:hydrolase activity"/>
    <property type="evidence" value="ECO:0007669"/>
    <property type="project" value="InterPro"/>
</dbReference>
<dbReference type="InterPro" id="IPR006680">
    <property type="entry name" value="Amidohydro-rel"/>
</dbReference>
<dbReference type="PANTHER" id="PTHR43383:SF2">
    <property type="entry name" value="AMIDOHYDROLASE 2 FAMILY PROTEIN"/>
    <property type="match status" value="1"/>
</dbReference>
<keyword evidence="3" id="KW-1185">Reference proteome</keyword>
<dbReference type="Proteomes" id="UP000236723">
    <property type="component" value="Unassembled WGS sequence"/>
</dbReference>
<reference evidence="3" key="1">
    <citation type="submission" date="2016-10" db="EMBL/GenBank/DDBJ databases">
        <authorList>
            <person name="Varghese N."/>
            <person name="Submissions S."/>
        </authorList>
    </citation>
    <scope>NUCLEOTIDE SEQUENCE [LARGE SCALE GENOMIC DNA]</scope>
    <source>
        <strain evidence="3">DSM 43163</strain>
    </source>
</reference>
<dbReference type="RefSeq" id="WP_235017912.1">
    <property type="nucleotide sequence ID" value="NZ_FNVO01000006.1"/>
</dbReference>
<dbReference type="AlphaFoldDB" id="A0A1H6B0Y8"/>
<dbReference type="InterPro" id="IPR032466">
    <property type="entry name" value="Metal_Hydrolase"/>
</dbReference>
<gene>
    <name evidence="2" type="ORF">SAMN04489712_106162</name>
</gene>
<accession>A0A1H6B0Y8</accession>
<protein>
    <recommendedName>
        <fullName evidence="1">Amidohydrolase-related domain-containing protein</fullName>
    </recommendedName>
</protein>
<dbReference type="PANTHER" id="PTHR43383">
    <property type="entry name" value="NODULIN 6"/>
    <property type="match status" value="1"/>
</dbReference>
<evidence type="ECO:0000259" key="1">
    <source>
        <dbReference type="Pfam" id="PF04909"/>
    </source>
</evidence>
<dbReference type="EMBL" id="FNVO01000006">
    <property type="protein sequence ID" value="SEG54513.1"/>
    <property type="molecule type" value="Genomic_DNA"/>
</dbReference>
<dbReference type="Gene3D" id="3.20.20.140">
    <property type="entry name" value="Metal-dependent hydrolases"/>
    <property type="match status" value="1"/>
</dbReference>
<evidence type="ECO:0000313" key="2">
    <source>
        <dbReference type="EMBL" id="SEG54513.1"/>
    </source>
</evidence>
<evidence type="ECO:0000313" key="3">
    <source>
        <dbReference type="Proteomes" id="UP000236723"/>
    </source>
</evidence>
<organism evidence="2 3">
    <name type="scientific">Thermomonospora echinospora</name>
    <dbReference type="NCBI Taxonomy" id="1992"/>
    <lineage>
        <taxon>Bacteria</taxon>
        <taxon>Bacillati</taxon>
        <taxon>Actinomycetota</taxon>
        <taxon>Actinomycetes</taxon>
        <taxon>Streptosporangiales</taxon>
        <taxon>Thermomonosporaceae</taxon>
        <taxon>Thermomonospora</taxon>
    </lineage>
</organism>
<dbReference type="Pfam" id="PF04909">
    <property type="entry name" value="Amidohydro_2"/>
    <property type="match status" value="1"/>
</dbReference>
<proteinExistence type="predicted"/>